<gene>
    <name evidence="4" type="ORF">B5F14_04305</name>
</gene>
<name>A0A1Y4LWZ7_9FIRM</name>
<dbReference type="InterPro" id="IPR015797">
    <property type="entry name" value="NUDIX_hydrolase-like_dom_sf"/>
</dbReference>
<evidence type="ECO:0000313" key="4">
    <source>
        <dbReference type="EMBL" id="OUP61136.1"/>
    </source>
</evidence>
<proteinExistence type="predicted"/>
<keyword evidence="5" id="KW-1185">Reference proteome</keyword>
<evidence type="ECO:0000313" key="5">
    <source>
        <dbReference type="Proteomes" id="UP000195447"/>
    </source>
</evidence>
<evidence type="ECO:0000256" key="1">
    <source>
        <dbReference type="ARBA" id="ARBA00001946"/>
    </source>
</evidence>
<dbReference type="EMBL" id="NFKM01000006">
    <property type="protein sequence ID" value="OUP61136.1"/>
    <property type="molecule type" value="Genomic_DNA"/>
</dbReference>
<dbReference type="Gene3D" id="3.90.79.10">
    <property type="entry name" value="Nucleoside Triphosphate Pyrophosphohydrolase"/>
    <property type="match status" value="1"/>
</dbReference>
<sequence length="172" mass="20033">MKEKENIIYKGKIFDLIQKDVVINDKIYQRDIIRHPGGVGVLVTKEGKILFVKQFRHAINKETLEIPAGKLEYGEDPKTCGMRELNEEAYLECEELQLITSIVSTPGFCDERIWIYEAIHPKLTTHHLTQDEDENIDLVWLNINEAYQMILDQKIDDAKTIIAIQYAFINRK</sequence>
<protein>
    <submittedName>
        <fullName evidence="4">NUDIX hydrolase</fullName>
    </submittedName>
</protein>
<dbReference type="PANTHER" id="PTHR11839:SF18">
    <property type="entry name" value="NUDIX HYDROLASE DOMAIN-CONTAINING PROTEIN"/>
    <property type="match status" value="1"/>
</dbReference>
<dbReference type="AlphaFoldDB" id="A0A1Y4LWZ7"/>
<accession>A0A1Y4LWZ7</accession>
<reference evidence="5" key="1">
    <citation type="submission" date="2017-04" db="EMBL/GenBank/DDBJ databases">
        <title>Function of individual gut microbiota members based on whole genome sequencing of pure cultures obtained from chicken caecum.</title>
        <authorList>
            <person name="Medvecky M."/>
            <person name="Cejkova D."/>
            <person name="Polansky O."/>
            <person name="Karasova D."/>
            <person name="Kubasova T."/>
            <person name="Cizek A."/>
            <person name="Rychlik I."/>
        </authorList>
    </citation>
    <scope>NUCLEOTIDE SEQUENCE [LARGE SCALE GENOMIC DNA]</scope>
    <source>
        <strain evidence="5">An178</strain>
    </source>
</reference>
<dbReference type="GO" id="GO:0016787">
    <property type="term" value="F:hydrolase activity"/>
    <property type="evidence" value="ECO:0007669"/>
    <property type="project" value="UniProtKB-KW"/>
</dbReference>
<dbReference type="RefSeq" id="WP_087158464.1">
    <property type="nucleotide sequence ID" value="NZ_CBCTZC010000002.1"/>
</dbReference>
<comment type="caution">
    <text evidence="4">The sequence shown here is derived from an EMBL/GenBank/DDBJ whole genome shotgun (WGS) entry which is preliminary data.</text>
</comment>
<keyword evidence="2 4" id="KW-0378">Hydrolase</keyword>
<dbReference type="FunFam" id="3.90.79.10:FF:000024">
    <property type="entry name" value="ADP-ribose pyrophosphatase"/>
    <property type="match status" value="1"/>
</dbReference>
<organism evidence="4 5">
    <name type="scientific">Faecalitalea cylindroides</name>
    <dbReference type="NCBI Taxonomy" id="39483"/>
    <lineage>
        <taxon>Bacteria</taxon>
        <taxon>Bacillati</taxon>
        <taxon>Bacillota</taxon>
        <taxon>Erysipelotrichia</taxon>
        <taxon>Erysipelotrichales</taxon>
        <taxon>Erysipelotrichaceae</taxon>
        <taxon>Faecalitalea</taxon>
    </lineage>
</organism>
<dbReference type="SUPFAM" id="SSF55811">
    <property type="entry name" value="Nudix"/>
    <property type="match status" value="1"/>
</dbReference>
<dbReference type="Pfam" id="PF00293">
    <property type="entry name" value="NUDIX"/>
    <property type="match status" value="1"/>
</dbReference>
<dbReference type="InterPro" id="IPR000086">
    <property type="entry name" value="NUDIX_hydrolase_dom"/>
</dbReference>
<comment type="cofactor">
    <cofactor evidence="1">
        <name>Mg(2+)</name>
        <dbReference type="ChEBI" id="CHEBI:18420"/>
    </cofactor>
</comment>
<evidence type="ECO:0000259" key="3">
    <source>
        <dbReference type="PROSITE" id="PS51462"/>
    </source>
</evidence>
<dbReference type="GO" id="GO:0019693">
    <property type="term" value="P:ribose phosphate metabolic process"/>
    <property type="evidence" value="ECO:0007669"/>
    <property type="project" value="TreeGrafter"/>
</dbReference>
<dbReference type="GO" id="GO:0006753">
    <property type="term" value="P:nucleoside phosphate metabolic process"/>
    <property type="evidence" value="ECO:0007669"/>
    <property type="project" value="TreeGrafter"/>
</dbReference>
<feature type="domain" description="Nudix hydrolase" evidence="3">
    <location>
        <begin position="33"/>
        <end position="165"/>
    </location>
</feature>
<evidence type="ECO:0000256" key="2">
    <source>
        <dbReference type="ARBA" id="ARBA00022801"/>
    </source>
</evidence>
<dbReference type="Proteomes" id="UP000195447">
    <property type="component" value="Unassembled WGS sequence"/>
</dbReference>
<dbReference type="PANTHER" id="PTHR11839">
    <property type="entry name" value="UDP/ADP-SUGAR PYROPHOSPHATASE"/>
    <property type="match status" value="1"/>
</dbReference>
<dbReference type="PROSITE" id="PS51462">
    <property type="entry name" value="NUDIX"/>
    <property type="match status" value="1"/>
</dbReference>
<dbReference type="CDD" id="cd03424">
    <property type="entry name" value="NUDIX_ADPRase_Nudt5_UGPPase_Nudt14"/>
    <property type="match status" value="1"/>
</dbReference>
<dbReference type="GO" id="GO:0005829">
    <property type="term" value="C:cytosol"/>
    <property type="evidence" value="ECO:0007669"/>
    <property type="project" value="TreeGrafter"/>
</dbReference>